<dbReference type="RefSeq" id="WP_091523829.1">
    <property type="nucleotide sequence ID" value="NZ_LT629772.1"/>
</dbReference>
<accession>A0A1H1SHY3</accession>
<evidence type="ECO:0000313" key="3">
    <source>
        <dbReference type="Proteomes" id="UP000199103"/>
    </source>
</evidence>
<dbReference type="Pfam" id="PF00450">
    <property type="entry name" value="Peptidase_S10"/>
    <property type="match status" value="1"/>
</dbReference>
<reference evidence="2 3" key="1">
    <citation type="submission" date="2016-10" db="EMBL/GenBank/DDBJ databases">
        <authorList>
            <person name="de Groot N.N."/>
        </authorList>
    </citation>
    <scope>NUCLEOTIDE SEQUENCE [LARGE SCALE GENOMIC DNA]</scope>
    <source>
        <strain evidence="2 3">DSM 21800</strain>
    </source>
</reference>
<dbReference type="SUPFAM" id="SSF53474">
    <property type="entry name" value="alpha/beta-Hydrolases"/>
    <property type="match status" value="1"/>
</dbReference>
<dbReference type="EMBL" id="LT629772">
    <property type="protein sequence ID" value="SDS47428.1"/>
    <property type="molecule type" value="Genomic_DNA"/>
</dbReference>
<dbReference type="InterPro" id="IPR029058">
    <property type="entry name" value="AB_hydrolase_fold"/>
</dbReference>
<feature type="compositionally biased region" description="Basic and acidic residues" evidence="1">
    <location>
        <begin position="16"/>
        <end position="30"/>
    </location>
</feature>
<feature type="region of interest" description="Disordered" evidence="1">
    <location>
        <begin position="1"/>
        <end position="48"/>
    </location>
</feature>
<organism evidence="2 3">
    <name type="scientific">Microlunatus soli</name>
    <dbReference type="NCBI Taxonomy" id="630515"/>
    <lineage>
        <taxon>Bacteria</taxon>
        <taxon>Bacillati</taxon>
        <taxon>Actinomycetota</taxon>
        <taxon>Actinomycetes</taxon>
        <taxon>Propionibacteriales</taxon>
        <taxon>Propionibacteriaceae</taxon>
        <taxon>Microlunatus</taxon>
    </lineage>
</organism>
<evidence type="ECO:0000313" key="2">
    <source>
        <dbReference type="EMBL" id="SDS47428.1"/>
    </source>
</evidence>
<dbReference type="AlphaFoldDB" id="A0A1H1SHY3"/>
<sequence>MSTQRGADPASSQTPADDRTERREAPDSTDRAGAADPTDHLISTDHTLTGPDWAMEYQAITGTMVVGEETVEEEKFAGVKPKAEVFVTSYLAKDAGTDRPVVFAFNGGPGSSSVWLHLGIFGPRRVLSGDVDDPQPAPYGLVDNPESLLRYADLVFIDPMTTGYTRAVVGGSPTEYHGYTRDRDLVGEVIRIWLGRHQRWLSPKFLAGESYGTTRAASLAGHLVARHGIALNGIILISAVLDFATIRFTRGNDLPYLHYLPTYAATAAYHQGLGTDEVEQRIERARDFAATTYASSLALGSRLSEEDQQALAEDMSELIGLDAGYIRRARFRIEHRRFFAELLRDRGLDTGRLDTRFTMAPADLNNEVQEVDPSHMFIFFPYTAAFNAYVRGELGFTSDLAYEILSGRVQPWSYREFEGRGVTATEELSAALRANPDMGVYVGFGYYDGATPFSASEYVLDHLDVPTEITDRVVRRYYPAGHMTYVHEESRIAQSRDIADFVIANVPGSVQR</sequence>
<keyword evidence="3" id="KW-1185">Reference proteome</keyword>
<feature type="compositionally biased region" description="Polar residues" evidence="1">
    <location>
        <begin position="1"/>
        <end position="15"/>
    </location>
</feature>
<evidence type="ECO:0000256" key="1">
    <source>
        <dbReference type="SAM" id="MobiDB-lite"/>
    </source>
</evidence>
<dbReference type="InterPro" id="IPR001563">
    <property type="entry name" value="Peptidase_S10"/>
</dbReference>
<keyword evidence="2" id="KW-0121">Carboxypeptidase</keyword>
<dbReference type="GO" id="GO:0004185">
    <property type="term" value="F:serine-type carboxypeptidase activity"/>
    <property type="evidence" value="ECO:0007669"/>
    <property type="project" value="InterPro"/>
</dbReference>
<keyword evidence="2" id="KW-0378">Hydrolase</keyword>
<keyword evidence="2" id="KW-0645">Protease</keyword>
<name>A0A1H1SHY3_9ACTN</name>
<dbReference type="Proteomes" id="UP000199103">
    <property type="component" value="Chromosome I"/>
</dbReference>
<dbReference type="STRING" id="630515.SAMN04489812_2017"/>
<proteinExistence type="predicted"/>
<gene>
    <name evidence="2" type="ORF">SAMN04489812_2017</name>
</gene>
<dbReference type="OrthoDB" id="9770107at2"/>
<dbReference type="GO" id="GO:0006508">
    <property type="term" value="P:proteolysis"/>
    <property type="evidence" value="ECO:0007669"/>
    <property type="project" value="InterPro"/>
</dbReference>
<protein>
    <submittedName>
        <fullName evidence="2">Carboxypeptidase C (Cathepsin A)</fullName>
    </submittedName>
</protein>
<dbReference type="Gene3D" id="3.40.50.1820">
    <property type="entry name" value="alpha/beta hydrolase"/>
    <property type="match status" value="1"/>
</dbReference>